<evidence type="ECO:0000256" key="5">
    <source>
        <dbReference type="ARBA" id="ARBA00022989"/>
    </source>
</evidence>
<dbReference type="GO" id="GO:0140042">
    <property type="term" value="P:lipid droplet formation"/>
    <property type="evidence" value="ECO:0007669"/>
    <property type="project" value="UniProtKB-ARBA"/>
</dbReference>
<keyword evidence="3 9" id="KW-0812">Transmembrane</keyword>
<evidence type="ECO:0000256" key="3">
    <source>
        <dbReference type="ARBA" id="ARBA00022692"/>
    </source>
</evidence>
<keyword evidence="4" id="KW-0256">Endoplasmic reticulum</keyword>
<feature type="compositionally biased region" description="Basic and acidic residues" evidence="8">
    <location>
        <begin position="355"/>
        <end position="366"/>
    </location>
</feature>
<feature type="transmembrane region" description="Helical" evidence="9">
    <location>
        <begin position="239"/>
        <end position="263"/>
    </location>
</feature>
<evidence type="ECO:0000256" key="6">
    <source>
        <dbReference type="ARBA" id="ARBA00023098"/>
    </source>
</evidence>
<evidence type="ECO:0000313" key="10">
    <source>
        <dbReference type="EMBL" id="GMT11564.1"/>
    </source>
</evidence>
<feature type="transmembrane region" description="Helical" evidence="9">
    <location>
        <begin position="43"/>
        <end position="67"/>
    </location>
</feature>
<organism evidence="10 11">
    <name type="scientific">Pristionchus fissidentatus</name>
    <dbReference type="NCBI Taxonomy" id="1538716"/>
    <lineage>
        <taxon>Eukaryota</taxon>
        <taxon>Metazoa</taxon>
        <taxon>Ecdysozoa</taxon>
        <taxon>Nematoda</taxon>
        <taxon>Chromadorea</taxon>
        <taxon>Rhabditida</taxon>
        <taxon>Rhabditina</taxon>
        <taxon>Diplogasteromorpha</taxon>
        <taxon>Diplogasteroidea</taxon>
        <taxon>Neodiplogasteridae</taxon>
        <taxon>Pristionchus</taxon>
    </lineage>
</organism>
<reference evidence="10" key="1">
    <citation type="submission" date="2023-10" db="EMBL/GenBank/DDBJ databases">
        <title>Genome assembly of Pristionchus species.</title>
        <authorList>
            <person name="Yoshida K."/>
            <person name="Sommer R.J."/>
        </authorList>
    </citation>
    <scope>NUCLEOTIDE SEQUENCE</scope>
    <source>
        <strain evidence="10">RS5133</strain>
    </source>
</reference>
<comment type="subcellular location">
    <subcellularLocation>
        <location evidence="1">Endoplasmic reticulum membrane</location>
        <topology evidence="1">Multi-pass membrane protein</topology>
    </subcellularLocation>
</comment>
<keyword evidence="11" id="KW-1185">Reference proteome</keyword>
<dbReference type="InterPro" id="IPR009617">
    <property type="entry name" value="Seipin"/>
</dbReference>
<evidence type="ECO:0000256" key="7">
    <source>
        <dbReference type="ARBA" id="ARBA00023136"/>
    </source>
</evidence>
<keyword evidence="5 9" id="KW-1133">Transmembrane helix</keyword>
<protein>
    <recommendedName>
        <fullName evidence="2">Seipin</fullName>
    </recommendedName>
</protein>
<keyword evidence="6" id="KW-0443">Lipid metabolism</keyword>
<evidence type="ECO:0000256" key="2">
    <source>
        <dbReference type="ARBA" id="ARBA00022064"/>
    </source>
</evidence>
<dbReference type="PANTHER" id="PTHR21212:SF0">
    <property type="entry name" value="SEIPIN"/>
    <property type="match status" value="1"/>
</dbReference>
<dbReference type="Proteomes" id="UP001432322">
    <property type="component" value="Unassembled WGS sequence"/>
</dbReference>
<feature type="region of interest" description="Disordered" evidence="8">
    <location>
        <begin position="326"/>
        <end position="413"/>
    </location>
</feature>
<sequence length="413" mass="46917">SSFLYWFWPAGLLTMIGRILSFIDDIRRVVTDFTLLLTSPTSIMAALGLLMQFVAAALLAVIVPFTVRSFMLPSSIESTVPLNLVFDACEDQMHAICSFPTATLDVHENTLFSPNVYYALTIKLQFAEVESSKKLGLFQNVIRVYGDDDILMREYSRTSYIREPSIFKKATWLFFLPLYVVGFFTTAAQLDVPLTTEHYENPSNPTSRLFFQLQNRFAEVETAELAVTAQFGLVRHLLYYYPVSTFSAMWLPTFLILSLLLFLNWGMRVTREVSEEMGSKREQRRRASVTSSASISELDGVDQKREVERRKERKAVDRKTDVIVEEVEREDSQLTPSSSRSSTSSFDDAQPTEGEGLRRDKQKAPDEFIPDNVEELPECVPPFLIDGLTSLGPDEQTTVPLPEYGSDGPRKRR</sequence>
<feature type="compositionally biased region" description="Acidic residues" evidence="8">
    <location>
        <begin position="368"/>
        <end position="377"/>
    </location>
</feature>
<dbReference type="EMBL" id="BTSY01000001">
    <property type="protein sequence ID" value="GMT11564.1"/>
    <property type="molecule type" value="Genomic_DNA"/>
</dbReference>
<evidence type="ECO:0000256" key="8">
    <source>
        <dbReference type="SAM" id="MobiDB-lite"/>
    </source>
</evidence>
<dbReference type="GO" id="GO:0006629">
    <property type="term" value="P:lipid metabolic process"/>
    <property type="evidence" value="ECO:0007669"/>
    <property type="project" value="UniProtKB-KW"/>
</dbReference>
<dbReference type="Pfam" id="PF06775">
    <property type="entry name" value="Seipin"/>
    <property type="match status" value="1"/>
</dbReference>
<gene>
    <name evidence="10" type="ORF">PFISCL1PPCAC_2861</name>
</gene>
<feature type="non-terminal residue" evidence="10">
    <location>
        <position position="1"/>
    </location>
</feature>
<proteinExistence type="predicted"/>
<dbReference type="PANTHER" id="PTHR21212">
    <property type="entry name" value="BERNARDINELLI-SEIP CONGENITAL LIPODYSTROPHY 2 HOMOLOG BSCL2 PROTEIN"/>
    <property type="match status" value="1"/>
</dbReference>
<comment type="caution">
    <text evidence="10">The sequence shown here is derived from an EMBL/GenBank/DDBJ whole genome shotgun (WGS) entry which is preliminary data.</text>
</comment>
<feature type="transmembrane region" description="Helical" evidence="9">
    <location>
        <begin position="170"/>
        <end position="190"/>
    </location>
</feature>
<evidence type="ECO:0000313" key="11">
    <source>
        <dbReference type="Proteomes" id="UP001432322"/>
    </source>
</evidence>
<name>A0AAV5UYY8_9BILA</name>
<keyword evidence="7 9" id="KW-0472">Membrane</keyword>
<accession>A0AAV5UYY8</accession>
<evidence type="ECO:0000256" key="1">
    <source>
        <dbReference type="ARBA" id="ARBA00004477"/>
    </source>
</evidence>
<dbReference type="CDD" id="cd23995">
    <property type="entry name" value="Seipin_BSCL2_like"/>
    <property type="match status" value="1"/>
</dbReference>
<evidence type="ECO:0000256" key="4">
    <source>
        <dbReference type="ARBA" id="ARBA00022824"/>
    </source>
</evidence>
<feature type="transmembrane region" description="Helical" evidence="9">
    <location>
        <begin position="5"/>
        <end position="23"/>
    </location>
</feature>
<feature type="region of interest" description="Disordered" evidence="8">
    <location>
        <begin position="275"/>
        <end position="312"/>
    </location>
</feature>
<evidence type="ECO:0000256" key="9">
    <source>
        <dbReference type="SAM" id="Phobius"/>
    </source>
</evidence>
<feature type="compositionally biased region" description="Basic and acidic residues" evidence="8">
    <location>
        <begin position="301"/>
        <end position="312"/>
    </location>
</feature>
<dbReference type="GO" id="GO:0005789">
    <property type="term" value="C:endoplasmic reticulum membrane"/>
    <property type="evidence" value="ECO:0007669"/>
    <property type="project" value="UniProtKB-SubCell"/>
</dbReference>
<dbReference type="AlphaFoldDB" id="A0AAV5UYY8"/>